<evidence type="ECO:0000313" key="4">
    <source>
        <dbReference type="Proteomes" id="UP000319818"/>
    </source>
</evidence>
<evidence type="ECO:0000256" key="1">
    <source>
        <dbReference type="SAM" id="MobiDB-lite"/>
    </source>
</evidence>
<organism evidence="3 4">
    <name type="scientific">Pseudonocardia cypriaca</name>
    <dbReference type="NCBI Taxonomy" id="882449"/>
    <lineage>
        <taxon>Bacteria</taxon>
        <taxon>Bacillati</taxon>
        <taxon>Actinomycetota</taxon>
        <taxon>Actinomycetes</taxon>
        <taxon>Pseudonocardiales</taxon>
        <taxon>Pseudonocardiaceae</taxon>
        <taxon>Pseudonocardia</taxon>
    </lineage>
</organism>
<gene>
    <name evidence="3" type="ORF">FB388_5700</name>
</gene>
<keyword evidence="4" id="KW-1185">Reference proteome</keyword>
<comment type="caution">
    <text evidence="3">The sequence shown here is derived from an EMBL/GenBank/DDBJ whole genome shotgun (WGS) entry which is preliminary data.</text>
</comment>
<dbReference type="AlphaFoldDB" id="A0A543FXB0"/>
<name>A0A543FXB0_9PSEU</name>
<proteinExistence type="predicted"/>
<feature type="region of interest" description="Disordered" evidence="1">
    <location>
        <begin position="467"/>
        <end position="495"/>
    </location>
</feature>
<sequence length="495" mass="54209">MIAGYPDEPCTVAGERMVLRVSTDAPAFRVLAFRWGARLEPAGGWGWFEGARRDQQLPFQDWGRPGIGLHGEELAPWTAYQLAVPPGWCPGVYVAVLLEGDGRGDPLRLPDVLPTPDARTARALFVVRGAPGTEPAPILYKLPLFTYQAYNLTTPDRSPSWCIYSTPPPGVLSRPVPPSVSLRRPGGGTGGTPWDTFNFDPFDPTPRQAFVHWDAPFVAWLERIGYRVDYCTDLDLHRDPGLLDRHQLLMSAGHDEYWSDAMREHAESFVRAGGNVAFFSGNTCWWRICFDDDWSFRRAANWSDPSGPDRPENLLTGVSFRNGGERDRDDHPVPVGYRVQHAEHWVYAGTGVHDGDAFGDRPDEYLVGYECDGAHFDRAPMRSGRPVRPTGDDGTPADFTILGVGDALPSGWGFGNRAATMGLHGPGAGSGTRPATGTVFTGATTDWPRLLARGNPVVEQVTRNVLDRLGDGRPPEDALRPEDAPPVPAPARTAP</sequence>
<dbReference type="EMBL" id="VFPH01000002">
    <property type="protein sequence ID" value="TQM38461.1"/>
    <property type="molecule type" value="Genomic_DNA"/>
</dbReference>
<evidence type="ECO:0000313" key="3">
    <source>
        <dbReference type="EMBL" id="TQM38461.1"/>
    </source>
</evidence>
<dbReference type="Proteomes" id="UP000319818">
    <property type="component" value="Unassembled WGS sequence"/>
</dbReference>
<feature type="compositionally biased region" description="Basic and acidic residues" evidence="1">
    <location>
        <begin position="467"/>
        <end position="483"/>
    </location>
</feature>
<reference evidence="3 4" key="1">
    <citation type="submission" date="2019-06" db="EMBL/GenBank/DDBJ databases">
        <title>Sequencing the genomes of 1000 actinobacteria strains.</title>
        <authorList>
            <person name="Klenk H.-P."/>
        </authorList>
    </citation>
    <scope>NUCLEOTIDE SEQUENCE [LARGE SCALE GENOMIC DNA]</scope>
    <source>
        <strain evidence="3 4">DSM 45511</strain>
    </source>
</reference>
<accession>A0A543FXB0</accession>
<feature type="domain" description="N,N-dimethylformamidase beta subunit-like C-terminal" evidence="2">
    <location>
        <begin position="66"/>
        <end position="452"/>
    </location>
</feature>
<evidence type="ECO:0000259" key="2">
    <source>
        <dbReference type="Pfam" id="PF20254"/>
    </source>
</evidence>
<dbReference type="InterPro" id="IPR046540">
    <property type="entry name" value="DMFA2_C"/>
</dbReference>
<protein>
    <recommendedName>
        <fullName evidence="2">N,N-dimethylformamidase beta subunit-like C-terminal domain-containing protein</fullName>
    </recommendedName>
</protein>
<dbReference type="Pfam" id="PF20254">
    <property type="entry name" value="DMFA2_C"/>
    <property type="match status" value="1"/>
</dbReference>